<evidence type="ECO:0000313" key="4">
    <source>
        <dbReference type="Proteomes" id="UP000887578"/>
    </source>
</evidence>
<dbReference type="Proteomes" id="UP000887578">
    <property type="component" value="Unplaced"/>
</dbReference>
<dbReference type="GO" id="GO:0004867">
    <property type="term" value="F:serine-type endopeptidase inhibitor activity"/>
    <property type="evidence" value="ECO:0007669"/>
    <property type="project" value="InterPro"/>
</dbReference>
<evidence type="ECO:0000256" key="2">
    <source>
        <dbReference type="RuleBase" id="RU000411"/>
    </source>
</evidence>
<dbReference type="WBParaSite" id="PDA_v2.g6637.t1">
    <property type="protein sequence ID" value="PDA_v2.g6637.t1"/>
    <property type="gene ID" value="PDA_v2.g6637"/>
</dbReference>
<dbReference type="InterPro" id="IPR023795">
    <property type="entry name" value="Serpin_CS"/>
</dbReference>
<reference evidence="5" key="1">
    <citation type="submission" date="2022-11" db="UniProtKB">
        <authorList>
            <consortium name="WormBaseParasite"/>
        </authorList>
    </citation>
    <scope>IDENTIFICATION</scope>
</reference>
<keyword evidence="4" id="KW-1185">Reference proteome</keyword>
<dbReference type="InterPro" id="IPR023796">
    <property type="entry name" value="Serpin_dom"/>
</dbReference>
<name>A0A914QSC3_9BILA</name>
<dbReference type="Pfam" id="PF00079">
    <property type="entry name" value="Serpin"/>
    <property type="match status" value="1"/>
</dbReference>
<dbReference type="PROSITE" id="PS00284">
    <property type="entry name" value="SERPIN"/>
    <property type="match status" value="1"/>
</dbReference>
<dbReference type="Gene3D" id="2.30.39.10">
    <property type="entry name" value="Alpha-1-antitrypsin, domain 1"/>
    <property type="match status" value="1"/>
</dbReference>
<dbReference type="InterPro" id="IPR000215">
    <property type="entry name" value="Serpin_fam"/>
</dbReference>
<protein>
    <submittedName>
        <fullName evidence="5">Serpin domain-containing protein</fullName>
    </submittedName>
</protein>
<feature type="domain" description="Serpin" evidence="3">
    <location>
        <begin position="2"/>
        <end position="199"/>
    </location>
</feature>
<comment type="similarity">
    <text evidence="1 2">Belongs to the serpin family.</text>
</comment>
<sequence length="199" mass="22783">MQIQVKMMKMTDRMPYYETEEYQLVGLRYPNRQILQSNENWTLLSTQGKHFVTMYIILPREKFGLVDFMKNLTPETLAELLSKNGKEKVELQLPRFKITSQFELIKVLENLGITELFTDNAKLSGIVKKQLKVSKIVHKAFIETNEFGSEAAAATGIKMVPVSAWGSKKPPAVFIADHPFMFFLADDRHNILFSGVHVA</sequence>
<dbReference type="AlphaFoldDB" id="A0A914QSC3"/>
<dbReference type="PANTHER" id="PTHR11461:SF211">
    <property type="entry name" value="GH10112P-RELATED"/>
    <property type="match status" value="1"/>
</dbReference>
<dbReference type="InterPro" id="IPR036186">
    <property type="entry name" value="Serpin_sf"/>
</dbReference>
<dbReference type="Gene3D" id="3.30.497.10">
    <property type="entry name" value="Antithrombin, subunit I, domain 2"/>
    <property type="match status" value="1"/>
</dbReference>
<dbReference type="SMART" id="SM00093">
    <property type="entry name" value="SERPIN"/>
    <property type="match status" value="1"/>
</dbReference>
<dbReference type="GO" id="GO:0005615">
    <property type="term" value="C:extracellular space"/>
    <property type="evidence" value="ECO:0007669"/>
    <property type="project" value="InterPro"/>
</dbReference>
<dbReference type="InterPro" id="IPR042178">
    <property type="entry name" value="Serpin_sf_1"/>
</dbReference>
<dbReference type="InterPro" id="IPR042185">
    <property type="entry name" value="Serpin_sf_2"/>
</dbReference>
<dbReference type="SUPFAM" id="SSF56574">
    <property type="entry name" value="Serpins"/>
    <property type="match status" value="1"/>
</dbReference>
<evidence type="ECO:0000313" key="5">
    <source>
        <dbReference type="WBParaSite" id="PDA_v2.g6637.t1"/>
    </source>
</evidence>
<proteinExistence type="inferred from homology"/>
<organism evidence="4 5">
    <name type="scientific">Panagrolaimus davidi</name>
    <dbReference type="NCBI Taxonomy" id="227884"/>
    <lineage>
        <taxon>Eukaryota</taxon>
        <taxon>Metazoa</taxon>
        <taxon>Ecdysozoa</taxon>
        <taxon>Nematoda</taxon>
        <taxon>Chromadorea</taxon>
        <taxon>Rhabditida</taxon>
        <taxon>Tylenchina</taxon>
        <taxon>Panagrolaimomorpha</taxon>
        <taxon>Panagrolaimoidea</taxon>
        <taxon>Panagrolaimidae</taxon>
        <taxon>Panagrolaimus</taxon>
    </lineage>
</organism>
<evidence type="ECO:0000256" key="1">
    <source>
        <dbReference type="ARBA" id="ARBA00009500"/>
    </source>
</evidence>
<accession>A0A914QSC3</accession>
<dbReference type="PANTHER" id="PTHR11461">
    <property type="entry name" value="SERINE PROTEASE INHIBITOR, SERPIN"/>
    <property type="match status" value="1"/>
</dbReference>
<evidence type="ECO:0000259" key="3">
    <source>
        <dbReference type="SMART" id="SM00093"/>
    </source>
</evidence>